<dbReference type="InterPro" id="IPR000253">
    <property type="entry name" value="FHA_dom"/>
</dbReference>
<feature type="compositionally biased region" description="Polar residues" evidence="6">
    <location>
        <begin position="812"/>
        <end position="824"/>
    </location>
</feature>
<dbReference type="CDD" id="cd18042">
    <property type="entry name" value="DEXXQc_SETX"/>
    <property type="match status" value="1"/>
</dbReference>
<dbReference type="FunFam" id="3.40.50.300:FF:000326">
    <property type="entry name" value="P-loop containing nucleoside triphosphate hydrolase"/>
    <property type="match status" value="1"/>
</dbReference>
<dbReference type="InterPro" id="IPR045055">
    <property type="entry name" value="DNA2/NAM7-like"/>
</dbReference>
<dbReference type="SMART" id="SM00240">
    <property type="entry name" value="FHA"/>
    <property type="match status" value="1"/>
</dbReference>
<feature type="compositionally biased region" description="Polar residues" evidence="6">
    <location>
        <begin position="667"/>
        <end position="680"/>
    </location>
</feature>
<feature type="compositionally biased region" description="Polar residues" evidence="6">
    <location>
        <begin position="134"/>
        <end position="158"/>
    </location>
</feature>
<organism evidence="8 9">
    <name type="scientific">Araneus ventricosus</name>
    <name type="common">Orbweaver spider</name>
    <name type="synonym">Epeira ventricosa</name>
    <dbReference type="NCBI Taxonomy" id="182803"/>
    <lineage>
        <taxon>Eukaryota</taxon>
        <taxon>Metazoa</taxon>
        <taxon>Ecdysozoa</taxon>
        <taxon>Arthropoda</taxon>
        <taxon>Chelicerata</taxon>
        <taxon>Arachnida</taxon>
        <taxon>Araneae</taxon>
        <taxon>Araneomorphae</taxon>
        <taxon>Entelegynae</taxon>
        <taxon>Araneoidea</taxon>
        <taxon>Araneidae</taxon>
        <taxon>Araneus</taxon>
    </lineage>
</organism>
<evidence type="ECO:0000256" key="3">
    <source>
        <dbReference type="ARBA" id="ARBA00022806"/>
    </source>
</evidence>
<keyword evidence="9" id="KW-1185">Reference proteome</keyword>
<dbReference type="InterPro" id="IPR047187">
    <property type="entry name" value="SF1_C_Upf1"/>
</dbReference>
<evidence type="ECO:0000313" key="9">
    <source>
        <dbReference type="Proteomes" id="UP000499080"/>
    </source>
</evidence>
<feature type="compositionally biased region" description="Basic and acidic residues" evidence="6">
    <location>
        <begin position="681"/>
        <end position="694"/>
    </location>
</feature>
<dbReference type="GO" id="GO:0001147">
    <property type="term" value="F:transcription termination site sequence-specific DNA binding"/>
    <property type="evidence" value="ECO:0007669"/>
    <property type="project" value="TreeGrafter"/>
</dbReference>
<feature type="region of interest" description="Disordered" evidence="6">
    <location>
        <begin position="651"/>
        <end position="928"/>
    </location>
</feature>
<dbReference type="PANTHER" id="PTHR10887:SF495">
    <property type="entry name" value="HELICASE SENATAXIN ISOFORM X1-RELATED"/>
    <property type="match status" value="1"/>
</dbReference>
<dbReference type="Gene3D" id="3.40.50.300">
    <property type="entry name" value="P-loop containing nucleotide triphosphate hydrolases"/>
    <property type="match status" value="2"/>
</dbReference>
<sequence>MEYFLRQIHHGIKDPLNVDLKQSQIVVGRSTNPELKKYIQVSRQHARFKKVNGVWFVEDMKSLNGVFVNGNRIGENAVRLEIGDHIGLGIPAVGAESDGYVCSLSVRPVQREIIVVDLCDEPRVIKTEPPDDMPSSSRNDSFGNSANQHHSTSSNSAEANISAVDPHLSYNHENTLTRNNDGINSELTSHKPTSNTLNHQHSINTIVNQFSSEKSAASSESSSSLNSVAAMTKNGNHLNSSHSTNKLTVVDRSSVGIKNLPVNTTKAHFSSQECFSDSNQRSNRALTEKDNSKNVKQDSLLHESSAQRLSVQSSDISTDNIKSITNKNLLKIQDDEHSSNKTVLSLSEKKAVKDCHVCLVRCDSEHFNLPSDVRRPMINGDISAKKQSLTKINIKQRKKRIISPASSSSSDDEGKQNLSKPPEKIKKVSEFASSSISPLSTSNAFNIASVSSDQNKSIINKDKEENVYSSSLKNGNPSVSDLPLLENKIKKEVTEPPELFSESPFGTAMEHVDNNGQNKVLNENIAKNTAKKEIDKVVGILNNMGYSQADEDGVIVLSDDDEEYMDFSSSQVVLKQEPSDDEMDINGDEDMYDRITDNEGISDETLSESVENIKRFVESTRAGKDENPSNRLQASENVGIETFFPMSQLLNEDDSELPNDTFKPAKVTSSEVMESSISTCSKEKIISESDRSSDSDSSVSNHSLVITPSFAKNRKESKKQEKSREVIQKQVEEVKNKGSKSVGRALLIEPQKLNRRPTRLCGRGEWFEDKTSEHAPVPESDKSIKTKEPKRLTRSKEAPKTKTSSRKKQETSRQSLINKLQTPNKHVANVVVSHSARKKQPRPSTKSEKPALKAQPQKEPSTAKKKNPPISRRPNEYASRSAFLVSDMQPVTAKRKPENQNKQVDRKESVKYAASSKSILPAPNNPNIAPNNEGHSLPNSIKPAVMKRTLNVGFGSSHQSKTVPAVIVPPLTTTSLPSTSKTSSETNIAPYGYSAVRDPRIQRRLNSSDNTSTMNQNYGARNQINNVNNVTNTRNMNYNCNNFPQRSTNSFNMSRHLVGISTNLLQPSVSQNTSSFAVTTGNYHSLTNMHNQRHTRQTFNQNHTGISFEMMVKKIIELNVKWLEEQKKYDVPPPQVFTGASNLPLFFNSLDHYISAFFPMLILETWDNMYQESKIIFESENKKAKKFYFIVLSTESKFDMTIYHCEALVNETAFGPSEGNILMMDVKDKSNRISTFFSYVIRHRIEDIKSDTLIAEWKKVGDMWLENAKLWRFSVYLKNRQISPAFQKLMKGNGICSIKNRLRLADALQNFASSPLSQLIIQPNENDFYLKYPDVSPGRDYNYSQMMAIEGIGSEMLKQDPKPKIILLQGPPGTGKTHTIIGLLEKLTLNSKFRTLVVAPSNAAIDEIGSRLLYLSRSNSRNEARIRFVRVGLPDQINTKLKSYTLDEKATKLFKDYNEKTRKTIKEENEKLRKQIGELKKQKQDYSIERKIKIYQDELKKGEEKLASKSVDHRLLWSFKRQVLRESNVILSTLGSCAQTILNSCFGPVARDNISCCIMDEASQCTETEALLPLMFGISKLIMVGDHQQLPATVSSKTAAAYGYERSMFERFHLYFSKHCNFNPIYMLNTQFRMHSEICKFPSQHFYDNLLSTDPHNDIRDENFALHPYIVYDIVDSQESDSSNSKTNCTEAHAIVDICSQILNMDSHSSIGIITPYQAQRTLYSKALGHNSMYRHLEVNTVDGFQGREKDIIIVSCVRANGGTGGIGFLSCPKRLNVAITRACKCLIICVHSKTLVQNEDWRKLIDDARNRHLCIPVNSYRDMQLIFKATMVRQPKSKRRH</sequence>
<keyword evidence="3 8" id="KW-0347">Helicase</keyword>
<protein>
    <submittedName>
        <fullName evidence="8">Putative helicase senataxin</fullName>
    </submittedName>
</protein>
<dbReference type="GO" id="GO:0016604">
    <property type="term" value="C:nuclear body"/>
    <property type="evidence" value="ECO:0007669"/>
    <property type="project" value="TreeGrafter"/>
</dbReference>
<dbReference type="GO" id="GO:0005694">
    <property type="term" value="C:chromosome"/>
    <property type="evidence" value="ECO:0007669"/>
    <property type="project" value="UniProtKB-ARBA"/>
</dbReference>
<feature type="region of interest" description="Disordered" evidence="6">
    <location>
        <begin position="124"/>
        <end position="158"/>
    </location>
</feature>
<keyword evidence="2" id="KW-0378">Hydrolase</keyword>
<dbReference type="SUPFAM" id="SSF49879">
    <property type="entry name" value="SMAD/FHA domain"/>
    <property type="match status" value="1"/>
</dbReference>
<dbReference type="PROSITE" id="PS50006">
    <property type="entry name" value="FHA_DOMAIN"/>
    <property type="match status" value="1"/>
</dbReference>
<feature type="compositionally biased region" description="Basic and acidic residues" evidence="6">
    <location>
        <begin position="286"/>
        <end position="299"/>
    </location>
</feature>
<gene>
    <name evidence="8" type="primary">Setx</name>
    <name evidence="8" type="ORF">AVEN_23070_1</name>
</gene>
<dbReference type="InterPro" id="IPR008984">
    <property type="entry name" value="SMAD_FHA_dom_sf"/>
</dbReference>
<comment type="caution">
    <text evidence="8">The sequence shown here is derived from an EMBL/GenBank/DDBJ whole genome shotgun (WGS) entry which is preliminary data.</text>
</comment>
<evidence type="ECO:0000259" key="7">
    <source>
        <dbReference type="PROSITE" id="PS50006"/>
    </source>
</evidence>
<feature type="domain" description="FHA" evidence="7">
    <location>
        <begin position="25"/>
        <end position="73"/>
    </location>
</feature>
<reference evidence="8 9" key="1">
    <citation type="journal article" date="2019" name="Sci. Rep.">
        <title>Orb-weaving spider Araneus ventricosus genome elucidates the spidroin gene catalogue.</title>
        <authorList>
            <person name="Kono N."/>
            <person name="Nakamura H."/>
            <person name="Ohtoshi R."/>
            <person name="Moran D.A.P."/>
            <person name="Shinohara A."/>
            <person name="Yoshida Y."/>
            <person name="Fujiwara M."/>
            <person name="Mori M."/>
            <person name="Tomita M."/>
            <person name="Arakawa K."/>
        </authorList>
    </citation>
    <scope>NUCLEOTIDE SEQUENCE [LARGE SCALE GENOMIC DNA]</scope>
</reference>
<name>A0A4Y2IME1_ARAVE</name>
<dbReference type="GO" id="GO:0016787">
    <property type="term" value="F:hydrolase activity"/>
    <property type="evidence" value="ECO:0007669"/>
    <property type="project" value="UniProtKB-KW"/>
</dbReference>
<dbReference type="Pfam" id="PF13086">
    <property type="entry name" value="AAA_11"/>
    <property type="match status" value="1"/>
</dbReference>
<dbReference type="PANTHER" id="PTHR10887">
    <property type="entry name" value="DNA2/NAM7 HELICASE FAMILY"/>
    <property type="match status" value="1"/>
</dbReference>
<feature type="compositionally biased region" description="Polar residues" evidence="6">
    <location>
        <begin position="268"/>
        <end position="285"/>
    </location>
</feature>
<feature type="region of interest" description="Disordered" evidence="6">
    <location>
        <begin position="268"/>
        <end position="299"/>
    </location>
</feature>
<proteinExistence type="predicted"/>
<feature type="region of interest" description="Disordered" evidence="6">
    <location>
        <begin position="171"/>
        <end position="198"/>
    </location>
</feature>
<feature type="coiled-coil region" evidence="5">
    <location>
        <begin position="1458"/>
        <end position="1489"/>
    </location>
</feature>
<dbReference type="Pfam" id="PF13087">
    <property type="entry name" value="AAA_12"/>
    <property type="match status" value="1"/>
</dbReference>
<dbReference type="Gene3D" id="2.60.200.20">
    <property type="match status" value="1"/>
</dbReference>
<dbReference type="GO" id="GO:0005524">
    <property type="term" value="F:ATP binding"/>
    <property type="evidence" value="ECO:0007669"/>
    <property type="project" value="UniProtKB-KW"/>
</dbReference>
<evidence type="ECO:0000256" key="4">
    <source>
        <dbReference type="ARBA" id="ARBA00022840"/>
    </source>
</evidence>
<dbReference type="InterPro" id="IPR027417">
    <property type="entry name" value="P-loop_NTPase"/>
</dbReference>
<dbReference type="InterPro" id="IPR041679">
    <property type="entry name" value="DNA2/NAM7-like_C"/>
</dbReference>
<evidence type="ECO:0000256" key="6">
    <source>
        <dbReference type="SAM" id="MobiDB-lite"/>
    </source>
</evidence>
<dbReference type="EMBL" id="BGPR01002795">
    <property type="protein sequence ID" value="GBM79031.1"/>
    <property type="molecule type" value="Genomic_DNA"/>
</dbReference>
<dbReference type="Pfam" id="PF00498">
    <property type="entry name" value="FHA"/>
    <property type="match status" value="1"/>
</dbReference>
<keyword evidence="5" id="KW-0175">Coiled coil</keyword>
<evidence type="ECO:0000256" key="2">
    <source>
        <dbReference type="ARBA" id="ARBA00022801"/>
    </source>
</evidence>
<feature type="compositionally biased region" description="Basic and acidic residues" evidence="6">
    <location>
        <begin position="895"/>
        <end position="910"/>
    </location>
</feature>
<evidence type="ECO:0000256" key="1">
    <source>
        <dbReference type="ARBA" id="ARBA00022741"/>
    </source>
</evidence>
<accession>A0A4Y2IME1</accession>
<dbReference type="InterPro" id="IPR041677">
    <property type="entry name" value="DNA2/NAM7_AAA_11"/>
</dbReference>
<feature type="region of interest" description="Disordered" evidence="6">
    <location>
        <begin position="395"/>
        <end position="425"/>
    </location>
</feature>
<keyword evidence="1" id="KW-0547">Nucleotide-binding</keyword>
<feature type="compositionally biased region" description="Basic and acidic residues" evidence="6">
    <location>
        <begin position="718"/>
        <end position="736"/>
    </location>
</feature>
<dbReference type="CDD" id="cd22663">
    <property type="entry name" value="FHA_RNF8"/>
    <property type="match status" value="1"/>
</dbReference>
<keyword evidence="4" id="KW-0067">ATP-binding</keyword>
<feature type="compositionally biased region" description="Basic and acidic residues" evidence="6">
    <location>
        <begin position="779"/>
        <end position="800"/>
    </location>
</feature>
<evidence type="ECO:0000313" key="8">
    <source>
        <dbReference type="EMBL" id="GBM79031.1"/>
    </source>
</evidence>
<evidence type="ECO:0000256" key="5">
    <source>
        <dbReference type="SAM" id="Coils"/>
    </source>
</evidence>
<dbReference type="CDD" id="cd18808">
    <property type="entry name" value="SF1_C_Upf1"/>
    <property type="match status" value="1"/>
</dbReference>
<dbReference type="GO" id="GO:0006369">
    <property type="term" value="P:termination of RNA polymerase II transcription"/>
    <property type="evidence" value="ECO:0007669"/>
    <property type="project" value="TreeGrafter"/>
</dbReference>
<dbReference type="Proteomes" id="UP000499080">
    <property type="component" value="Unassembled WGS sequence"/>
</dbReference>
<dbReference type="GO" id="GO:0004386">
    <property type="term" value="F:helicase activity"/>
    <property type="evidence" value="ECO:0007669"/>
    <property type="project" value="UniProtKB-KW"/>
</dbReference>
<dbReference type="SUPFAM" id="SSF52540">
    <property type="entry name" value="P-loop containing nucleoside triphosphate hydrolases"/>
    <property type="match status" value="1"/>
</dbReference>
<dbReference type="OrthoDB" id="6513042at2759"/>